<organism evidence="2 3">
    <name type="scientific">Paenibacillus filicis</name>
    <dbReference type="NCBI Taxonomy" id="669464"/>
    <lineage>
        <taxon>Bacteria</taxon>
        <taxon>Bacillati</taxon>
        <taxon>Bacillota</taxon>
        <taxon>Bacilli</taxon>
        <taxon>Bacillales</taxon>
        <taxon>Paenibacillaceae</taxon>
        <taxon>Paenibacillus</taxon>
    </lineage>
</organism>
<evidence type="ECO:0000313" key="2">
    <source>
        <dbReference type="EMBL" id="MEK8127325.1"/>
    </source>
</evidence>
<name>A0ABU9DEM4_9BACL</name>
<dbReference type="RefSeq" id="WP_341414377.1">
    <property type="nucleotide sequence ID" value="NZ_JBBPCC010000002.1"/>
</dbReference>
<keyword evidence="3" id="KW-1185">Reference proteome</keyword>
<sequence length="83" mass="8855">MEIQMDTGSKAVRLRIWDNGPASGLQAGLELTQSEMFELLHTLLTINRSFNLEAPHNQDTGRTPAQGSPSLFSQAAAGASAIS</sequence>
<dbReference type="EMBL" id="JBBPCC010000002">
    <property type="protein sequence ID" value="MEK8127325.1"/>
    <property type="molecule type" value="Genomic_DNA"/>
</dbReference>
<gene>
    <name evidence="2" type="ORF">WMW72_05295</name>
</gene>
<feature type="region of interest" description="Disordered" evidence="1">
    <location>
        <begin position="54"/>
        <end position="83"/>
    </location>
</feature>
<comment type="caution">
    <text evidence="2">The sequence shown here is derived from an EMBL/GenBank/DDBJ whole genome shotgun (WGS) entry which is preliminary data.</text>
</comment>
<protein>
    <submittedName>
        <fullName evidence="2">Uncharacterized protein</fullName>
    </submittedName>
</protein>
<dbReference type="Proteomes" id="UP001469365">
    <property type="component" value="Unassembled WGS sequence"/>
</dbReference>
<evidence type="ECO:0000256" key="1">
    <source>
        <dbReference type="SAM" id="MobiDB-lite"/>
    </source>
</evidence>
<proteinExistence type="predicted"/>
<evidence type="ECO:0000313" key="3">
    <source>
        <dbReference type="Proteomes" id="UP001469365"/>
    </source>
</evidence>
<accession>A0ABU9DEM4</accession>
<feature type="compositionally biased region" description="Polar residues" evidence="1">
    <location>
        <begin position="57"/>
        <end position="73"/>
    </location>
</feature>
<reference evidence="2 3" key="1">
    <citation type="submission" date="2024-04" db="EMBL/GenBank/DDBJ databases">
        <title>draft genome sequnece of Paenibacillus filicis.</title>
        <authorList>
            <person name="Kim D.-U."/>
        </authorList>
    </citation>
    <scope>NUCLEOTIDE SEQUENCE [LARGE SCALE GENOMIC DNA]</scope>
    <source>
        <strain evidence="2 3">KACC14197</strain>
    </source>
</reference>